<reference evidence="3 4" key="1">
    <citation type="journal article" date="2014" name="Genome Announc.">
        <title>Draft Genome Sequence of the Iron-Oxidizing, Acidophilic, and Halotolerant 'Thiobacillus prosperus' Type Strain DSM 5130.</title>
        <authorList>
            <person name="Ossandon F.J."/>
            <person name="Cardenas J.P."/>
            <person name="Corbett M."/>
            <person name="Quatrini R."/>
            <person name="Holmes D.S."/>
            <person name="Watkin E."/>
        </authorList>
    </citation>
    <scope>NUCLEOTIDE SEQUENCE [LARGE SCALE GENOMIC DNA]</scope>
    <source>
        <strain evidence="3 4">DSM 5130</strain>
    </source>
</reference>
<dbReference type="InterPro" id="IPR019780">
    <property type="entry name" value="Germin_Mn-BS"/>
</dbReference>
<accession>A0A1A6C2J0</accession>
<dbReference type="AlphaFoldDB" id="A0A1A6C2J0"/>
<evidence type="ECO:0000259" key="2">
    <source>
        <dbReference type="Pfam" id="PF12973"/>
    </source>
</evidence>
<evidence type="ECO:0000313" key="3">
    <source>
        <dbReference type="EMBL" id="OBS08765.1"/>
    </source>
</evidence>
<comment type="caution">
    <text evidence="3">The sequence shown here is derived from an EMBL/GenBank/DDBJ whole genome shotgun (WGS) entry which is preliminary data.</text>
</comment>
<dbReference type="EMBL" id="JQSG02000006">
    <property type="protein sequence ID" value="OBS08765.1"/>
    <property type="molecule type" value="Genomic_DNA"/>
</dbReference>
<proteinExistence type="predicted"/>
<dbReference type="GO" id="GO:0030145">
    <property type="term" value="F:manganese ion binding"/>
    <property type="evidence" value="ECO:0007669"/>
    <property type="project" value="InterPro"/>
</dbReference>
<dbReference type="InterPro" id="IPR011051">
    <property type="entry name" value="RmlC_Cupin_sf"/>
</dbReference>
<organism evidence="3 4">
    <name type="scientific">Acidihalobacter prosperus</name>
    <dbReference type="NCBI Taxonomy" id="160660"/>
    <lineage>
        <taxon>Bacteria</taxon>
        <taxon>Pseudomonadati</taxon>
        <taxon>Pseudomonadota</taxon>
        <taxon>Gammaproteobacteria</taxon>
        <taxon>Chromatiales</taxon>
        <taxon>Ectothiorhodospiraceae</taxon>
        <taxon>Acidihalobacter</taxon>
    </lineage>
</organism>
<evidence type="ECO:0000313" key="4">
    <source>
        <dbReference type="Proteomes" id="UP000029273"/>
    </source>
</evidence>
<dbReference type="CDD" id="cd20303">
    <property type="entry name" value="cupin_ChrR_1"/>
    <property type="match status" value="1"/>
</dbReference>
<dbReference type="RefSeq" id="WP_038091207.1">
    <property type="nucleotide sequence ID" value="NZ_JQSG02000006.1"/>
</dbReference>
<feature type="domain" description="ChrR-like cupin" evidence="2">
    <location>
        <begin position="125"/>
        <end position="225"/>
    </location>
</feature>
<dbReference type="Proteomes" id="UP000029273">
    <property type="component" value="Unassembled WGS sequence"/>
</dbReference>
<evidence type="ECO:0000256" key="1">
    <source>
        <dbReference type="SAM" id="MobiDB-lite"/>
    </source>
</evidence>
<dbReference type="Pfam" id="PF12973">
    <property type="entry name" value="Cupin_7"/>
    <property type="match status" value="2"/>
</dbReference>
<dbReference type="PROSITE" id="PS00725">
    <property type="entry name" value="GERMIN"/>
    <property type="match status" value="1"/>
</dbReference>
<name>A0A1A6C2J0_9GAMM</name>
<dbReference type="SUPFAM" id="SSF51182">
    <property type="entry name" value="RmlC-like cupins"/>
    <property type="match status" value="2"/>
</dbReference>
<feature type="region of interest" description="Disordered" evidence="1">
    <location>
        <begin position="1"/>
        <end position="28"/>
    </location>
</feature>
<protein>
    <recommendedName>
        <fullName evidence="2">ChrR-like cupin domain-containing protein</fullName>
    </recommendedName>
</protein>
<feature type="domain" description="ChrR-like cupin" evidence="2">
    <location>
        <begin position="17"/>
        <end position="118"/>
    </location>
</feature>
<gene>
    <name evidence="3" type="ORF">Thpro_023015</name>
</gene>
<dbReference type="Gene3D" id="2.60.120.10">
    <property type="entry name" value="Jelly Rolls"/>
    <property type="match status" value="1"/>
</dbReference>
<dbReference type="InterPro" id="IPR025979">
    <property type="entry name" value="ChrR-like_cupin_dom"/>
</dbReference>
<feature type="compositionally biased region" description="Basic and acidic residues" evidence="1">
    <location>
        <begin position="10"/>
        <end position="20"/>
    </location>
</feature>
<keyword evidence="4" id="KW-1185">Reference proteome</keyword>
<sequence length="241" mass="26149">MSASPPQHDINADPARRARVDSASMVWQPSPSGTVWRKPFYREGGEFGPVTGVVRYAPGGRFRSHAHPAGEEILVLDGVFSDEHGDYPAGTWLLNPEGYTHAPSSEPGCDILVRLRQYPGGGRARLQVQTRTAPWRAASAAGLKLQPLYREAGFPEYVALARLAPGSVLSELCFPAEVEYFVLDGSLHVTDAELVPGGWLRLPPETPHAPSSRSGALYYLRLGRVTGGVYAPFEANLEGSW</sequence>
<dbReference type="InterPro" id="IPR014710">
    <property type="entry name" value="RmlC-like_jellyroll"/>
</dbReference>